<evidence type="ECO:0000256" key="1">
    <source>
        <dbReference type="SAM" id="MobiDB-lite"/>
    </source>
</evidence>
<feature type="compositionally biased region" description="Polar residues" evidence="1">
    <location>
        <begin position="191"/>
        <end position="210"/>
    </location>
</feature>
<comment type="caution">
    <text evidence="2">The sequence shown here is derived from an EMBL/GenBank/DDBJ whole genome shotgun (WGS) entry which is preliminary data.</text>
</comment>
<gene>
    <name evidence="2" type="ORF">BGZ65_001037</name>
</gene>
<evidence type="ECO:0000313" key="3">
    <source>
        <dbReference type="Proteomes" id="UP000749646"/>
    </source>
</evidence>
<accession>A0A9P6SPQ4</accession>
<dbReference type="OrthoDB" id="2448580at2759"/>
<sequence length="358" mass="37953">MHQTQLLLQQQPVPFFPPPAAVVPPQTTSTELTSAQARTATPEPNCIFLPGDISRPLLGQGLFKIVPDAEDEEEARRGASATGRIINGSSSGGAADSRLPLDLDLNFGGDLLNSVITYENQDERFRALEAKQVGDQRQKKGLSQSFQQLQLAPRNASQEVVIVGSDIVLEPLPSAKAAAKASATASHDPRVTTSETNKEVGSTTTTLQSQGEDRHDNQQSNNSNNGKGAIKPRLTRHPTIGAILPTMGTEEYLERTHDKEEYSYGVHGDRRSNAGSIMDLSMTSVVVHPPTRTELCQAAQGDILGTVAVEIPSPVGISAADQDAITSPSLVATSLPPTAATAAVVPPPLARATKPKLK</sequence>
<feature type="region of interest" description="Disordered" evidence="1">
    <location>
        <begin position="180"/>
        <end position="239"/>
    </location>
</feature>
<name>A0A9P6SPQ4_9FUNG</name>
<evidence type="ECO:0000313" key="2">
    <source>
        <dbReference type="EMBL" id="KAF9987942.1"/>
    </source>
</evidence>
<dbReference type="AlphaFoldDB" id="A0A9P6SPQ4"/>
<dbReference type="Proteomes" id="UP000749646">
    <property type="component" value="Unassembled WGS sequence"/>
</dbReference>
<organism evidence="2 3">
    <name type="scientific">Modicella reniformis</name>
    <dbReference type="NCBI Taxonomy" id="1440133"/>
    <lineage>
        <taxon>Eukaryota</taxon>
        <taxon>Fungi</taxon>
        <taxon>Fungi incertae sedis</taxon>
        <taxon>Mucoromycota</taxon>
        <taxon>Mortierellomycotina</taxon>
        <taxon>Mortierellomycetes</taxon>
        <taxon>Mortierellales</taxon>
        <taxon>Mortierellaceae</taxon>
        <taxon>Modicella</taxon>
    </lineage>
</organism>
<proteinExistence type="predicted"/>
<reference evidence="2" key="1">
    <citation type="journal article" date="2020" name="Fungal Divers.">
        <title>Resolving the Mortierellaceae phylogeny through synthesis of multi-gene phylogenetics and phylogenomics.</title>
        <authorList>
            <person name="Vandepol N."/>
            <person name="Liber J."/>
            <person name="Desiro A."/>
            <person name="Na H."/>
            <person name="Kennedy M."/>
            <person name="Barry K."/>
            <person name="Grigoriev I.V."/>
            <person name="Miller A.N."/>
            <person name="O'Donnell K."/>
            <person name="Stajich J.E."/>
            <person name="Bonito G."/>
        </authorList>
    </citation>
    <scope>NUCLEOTIDE SEQUENCE</scope>
    <source>
        <strain evidence="2">MES-2147</strain>
    </source>
</reference>
<keyword evidence="3" id="KW-1185">Reference proteome</keyword>
<dbReference type="EMBL" id="JAAAHW010003150">
    <property type="protein sequence ID" value="KAF9987942.1"/>
    <property type="molecule type" value="Genomic_DNA"/>
</dbReference>
<feature type="region of interest" description="Disordered" evidence="1">
    <location>
        <begin position="73"/>
        <end position="94"/>
    </location>
</feature>
<protein>
    <submittedName>
        <fullName evidence="2">Uncharacterized protein</fullName>
    </submittedName>
</protein>